<evidence type="ECO:0000256" key="6">
    <source>
        <dbReference type="RuleBase" id="RU004241"/>
    </source>
</evidence>
<dbReference type="Proteomes" id="UP001175226">
    <property type="component" value="Unassembled WGS sequence"/>
</dbReference>
<feature type="domain" description="Plant heme peroxidase family profile" evidence="8">
    <location>
        <begin position="147"/>
        <end position="349"/>
    </location>
</feature>
<dbReference type="PANTHER" id="PTHR31356:SF53">
    <property type="entry name" value="HEME PEROXIDASE"/>
    <property type="match status" value="1"/>
</dbReference>
<keyword evidence="2" id="KW-0349">Heme</keyword>
<keyword evidence="5" id="KW-0408">Iron</keyword>
<dbReference type="EMBL" id="JAUEPT010000074">
    <property type="protein sequence ID" value="KAK0434104.1"/>
    <property type="molecule type" value="Genomic_DNA"/>
</dbReference>
<dbReference type="GO" id="GO:0004601">
    <property type="term" value="F:peroxidase activity"/>
    <property type="evidence" value="ECO:0007669"/>
    <property type="project" value="UniProtKB-KW"/>
</dbReference>
<dbReference type="Gene3D" id="1.10.420.10">
    <property type="entry name" value="Peroxidase, domain 2"/>
    <property type="match status" value="1"/>
</dbReference>
<evidence type="ECO:0000256" key="7">
    <source>
        <dbReference type="RuleBase" id="RU363051"/>
    </source>
</evidence>
<evidence type="ECO:0000256" key="1">
    <source>
        <dbReference type="ARBA" id="ARBA00022559"/>
    </source>
</evidence>
<dbReference type="InterPro" id="IPR010255">
    <property type="entry name" value="Haem_peroxidase_sf"/>
</dbReference>
<dbReference type="GO" id="GO:0046872">
    <property type="term" value="F:metal ion binding"/>
    <property type="evidence" value="ECO:0007669"/>
    <property type="project" value="UniProtKB-UniRule"/>
</dbReference>
<dbReference type="Pfam" id="PF00141">
    <property type="entry name" value="peroxidase"/>
    <property type="match status" value="1"/>
</dbReference>
<evidence type="ECO:0000256" key="5">
    <source>
        <dbReference type="ARBA" id="ARBA00023004"/>
    </source>
</evidence>
<organism evidence="9 10">
    <name type="scientific">Armillaria borealis</name>
    <dbReference type="NCBI Taxonomy" id="47425"/>
    <lineage>
        <taxon>Eukaryota</taxon>
        <taxon>Fungi</taxon>
        <taxon>Dikarya</taxon>
        <taxon>Basidiomycota</taxon>
        <taxon>Agaricomycotina</taxon>
        <taxon>Agaricomycetes</taxon>
        <taxon>Agaricomycetidae</taxon>
        <taxon>Agaricales</taxon>
        <taxon>Marasmiineae</taxon>
        <taxon>Physalacriaceae</taxon>
        <taxon>Armillaria</taxon>
    </lineage>
</organism>
<dbReference type="GO" id="GO:0034599">
    <property type="term" value="P:cellular response to oxidative stress"/>
    <property type="evidence" value="ECO:0007669"/>
    <property type="project" value="InterPro"/>
</dbReference>
<dbReference type="Gene3D" id="1.10.520.10">
    <property type="match status" value="1"/>
</dbReference>
<dbReference type="GO" id="GO:0020037">
    <property type="term" value="F:heme binding"/>
    <property type="evidence" value="ECO:0007669"/>
    <property type="project" value="UniProtKB-UniRule"/>
</dbReference>
<evidence type="ECO:0000256" key="2">
    <source>
        <dbReference type="ARBA" id="ARBA00022617"/>
    </source>
</evidence>
<keyword evidence="1 7" id="KW-0575">Peroxidase</keyword>
<dbReference type="SUPFAM" id="SSF48113">
    <property type="entry name" value="Heme-dependent peroxidases"/>
    <property type="match status" value="1"/>
</dbReference>
<dbReference type="AlphaFoldDB" id="A0AA39MHP3"/>
<dbReference type="GO" id="GO:0000302">
    <property type="term" value="P:response to reactive oxygen species"/>
    <property type="evidence" value="ECO:0007669"/>
    <property type="project" value="TreeGrafter"/>
</dbReference>
<dbReference type="EC" id="1.11.1.-" evidence="7"/>
<dbReference type="PANTHER" id="PTHR31356">
    <property type="entry name" value="THYLAKOID LUMENAL 29 KDA PROTEIN, CHLOROPLASTIC-RELATED"/>
    <property type="match status" value="1"/>
</dbReference>
<dbReference type="InterPro" id="IPR002016">
    <property type="entry name" value="Haem_peroxidase"/>
</dbReference>
<evidence type="ECO:0000256" key="4">
    <source>
        <dbReference type="ARBA" id="ARBA00023002"/>
    </source>
</evidence>
<keyword evidence="3" id="KW-0479">Metal-binding</keyword>
<dbReference type="GO" id="GO:0042744">
    <property type="term" value="P:hydrogen peroxide catabolic process"/>
    <property type="evidence" value="ECO:0007669"/>
    <property type="project" value="TreeGrafter"/>
</dbReference>
<evidence type="ECO:0000313" key="10">
    <source>
        <dbReference type="Proteomes" id="UP001175226"/>
    </source>
</evidence>
<dbReference type="InterPro" id="IPR044831">
    <property type="entry name" value="Ccp1-like"/>
</dbReference>
<evidence type="ECO:0000313" key="9">
    <source>
        <dbReference type="EMBL" id="KAK0434104.1"/>
    </source>
</evidence>
<evidence type="ECO:0000256" key="3">
    <source>
        <dbReference type="ARBA" id="ARBA00022723"/>
    </source>
</evidence>
<keyword evidence="10" id="KW-1185">Reference proteome</keyword>
<evidence type="ECO:0000259" key="8">
    <source>
        <dbReference type="PROSITE" id="PS50873"/>
    </source>
</evidence>
<comment type="similarity">
    <text evidence="6">Belongs to the peroxidase family.</text>
</comment>
<sequence>MALGFATPTIPGLIMTRNNLAHSPLQHYATLGHSLVFLTFLTGLYAYTWPSNIDYLEGVMYQQAGYRRFGVIDGVSPCSFSSDGEGRQAAAEWVRTAFHDMITHNAAEGTGGMDASIMFEMDRPENPGSAFNATMGFMTNFYNIQTSMADLFALAVYVAVRTCGGPRIVMRGGRIDATGAGLAGVPEPTDDLDTIVAQFATAGFNTTEMIQMVACGHTLGGVHGVDFPDITGNDSSTNFVHFDSTFNSFDSAVVTDYLDGTTENSLVVGPEGSNSDLLVFGADGNATMQSISDANTFANTCQAILQRMIEVVPSSVTLSEIIDPIPIKPVAIQMTFDSSGTLALTGEIRVLISNRDDTDLTVQLHYADHDGNIPSNNTISTSVISYSTGYGYDAEFRFYAFSAPIPNGISSFNISVTPSSGGEEIYDNGGSGYPIQDNIVYLRDHSCLIEETDTNGNWNLTAVAAVRNEASLTNPSFDVVVKTQRTGILVPSLAVESSVMELWSSDAYDGFTLYAGHFSLPIYSWSTTFDVTVGEYSDSFKSSGGLPGTCS</sequence>
<accession>A0AA39MHP3</accession>
<dbReference type="PROSITE" id="PS50873">
    <property type="entry name" value="PEROXIDASE_4"/>
    <property type="match status" value="1"/>
</dbReference>
<protein>
    <recommendedName>
        <fullName evidence="7">Peroxidase</fullName>
        <ecNumber evidence="7">1.11.1.-</ecNumber>
    </recommendedName>
</protein>
<name>A0AA39MHP3_9AGAR</name>
<dbReference type="PRINTS" id="PR00458">
    <property type="entry name" value="PEROXIDASE"/>
</dbReference>
<reference evidence="9" key="1">
    <citation type="submission" date="2023-06" db="EMBL/GenBank/DDBJ databases">
        <authorList>
            <consortium name="Lawrence Berkeley National Laboratory"/>
            <person name="Ahrendt S."/>
            <person name="Sahu N."/>
            <person name="Indic B."/>
            <person name="Wong-Bajracharya J."/>
            <person name="Merenyi Z."/>
            <person name="Ke H.-M."/>
            <person name="Monk M."/>
            <person name="Kocsube S."/>
            <person name="Drula E."/>
            <person name="Lipzen A."/>
            <person name="Balint B."/>
            <person name="Henrissat B."/>
            <person name="Andreopoulos B."/>
            <person name="Martin F.M."/>
            <person name="Harder C.B."/>
            <person name="Rigling D."/>
            <person name="Ford K.L."/>
            <person name="Foster G.D."/>
            <person name="Pangilinan J."/>
            <person name="Papanicolaou A."/>
            <person name="Barry K."/>
            <person name="LaButti K."/>
            <person name="Viragh M."/>
            <person name="Koriabine M."/>
            <person name="Yan M."/>
            <person name="Riley R."/>
            <person name="Champramary S."/>
            <person name="Plett K.L."/>
            <person name="Tsai I.J."/>
            <person name="Slot J."/>
            <person name="Sipos G."/>
            <person name="Plett J."/>
            <person name="Nagy L.G."/>
            <person name="Grigoriev I.V."/>
        </authorList>
    </citation>
    <scope>NUCLEOTIDE SEQUENCE</scope>
    <source>
        <strain evidence="9">FPL87.14</strain>
    </source>
</reference>
<keyword evidence="4 7" id="KW-0560">Oxidoreductase</keyword>
<comment type="caution">
    <text evidence="9">The sequence shown here is derived from an EMBL/GenBank/DDBJ whole genome shotgun (WGS) entry which is preliminary data.</text>
</comment>
<proteinExistence type="inferred from homology"/>
<gene>
    <name evidence="9" type="ORF">EV421DRAFT_1356225</name>
</gene>